<accession>A0A160TS47</accession>
<proteinExistence type="predicted"/>
<evidence type="ECO:0000313" key="2">
    <source>
        <dbReference type="EMBL" id="CUS51671.1"/>
    </source>
</evidence>
<feature type="compositionally biased region" description="Polar residues" evidence="1">
    <location>
        <begin position="34"/>
        <end position="52"/>
    </location>
</feature>
<feature type="region of interest" description="Disordered" evidence="1">
    <location>
        <begin position="15"/>
        <end position="52"/>
    </location>
</feature>
<sequence length="52" mass="5728">MPFVNSSPFKSIRSVALTAIGPKPTHKHEHHDSQNSQTAEDQFVQTHGLTTS</sequence>
<organism evidence="2">
    <name type="scientific">hydrothermal vent metagenome</name>
    <dbReference type="NCBI Taxonomy" id="652676"/>
    <lineage>
        <taxon>unclassified sequences</taxon>
        <taxon>metagenomes</taxon>
        <taxon>ecological metagenomes</taxon>
    </lineage>
</organism>
<dbReference type="EMBL" id="CZRL01000064">
    <property type="protein sequence ID" value="CUS51671.1"/>
    <property type="molecule type" value="Genomic_DNA"/>
</dbReference>
<protein>
    <submittedName>
        <fullName evidence="2">Uncharacterized protein</fullName>
    </submittedName>
</protein>
<reference evidence="2" key="1">
    <citation type="submission" date="2015-10" db="EMBL/GenBank/DDBJ databases">
        <authorList>
            <person name="Gilbert D.G."/>
        </authorList>
    </citation>
    <scope>NUCLEOTIDE SEQUENCE</scope>
</reference>
<name>A0A160TS47_9ZZZZ</name>
<dbReference type="AlphaFoldDB" id="A0A160TS47"/>
<gene>
    <name evidence="2" type="ORF">MGWOODY_XGa2410</name>
</gene>
<evidence type="ECO:0000256" key="1">
    <source>
        <dbReference type="SAM" id="MobiDB-lite"/>
    </source>
</evidence>